<proteinExistence type="predicted"/>
<reference evidence="2 3" key="1">
    <citation type="submission" date="2014-04" db="EMBL/GenBank/DDBJ databases">
        <authorList>
            <consortium name="DOE Joint Genome Institute"/>
            <person name="Kuo A."/>
            <person name="Martino E."/>
            <person name="Perotto S."/>
            <person name="Kohler A."/>
            <person name="Nagy L.G."/>
            <person name="Floudas D."/>
            <person name="Copeland A."/>
            <person name="Barry K.W."/>
            <person name="Cichocki N."/>
            <person name="Veneault-Fourrey C."/>
            <person name="LaButti K."/>
            <person name="Lindquist E.A."/>
            <person name="Lipzen A."/>
            <person name="Lundell T."/>
            <person name="Morin E."/>
            <person name="Murat C."/>
            <person name="Sun H."/>
            <person name="Tunlid A."/>
            <person name="Henrissat B."/>
            <person name="Grigoriev I.V."/>
            <person name="Hibbett D.S."/>
            <person name="Martin F."/>
            <person name="Nordberg H.P."/>
            <person name="Cantor M.N."/>
            <person name="Hua S.X."/>
        </authorList>
    </citation>
    <scope>NUCLEOTIDE SEQUENCE [LARGE SCALE GENOMIC DNA]</scope>
    <source>
        <strain evidence="2 3">Zn</strain>
    </source>
</reference>
<dbReference type="InParanoid" id="A0A0C3I087"/>
<evidence type="ECO:0000313" key="3">
    <source>
        <dbReference type="Proteomes" id="UP000054321"/>
    </source>
</evidence>
<keyword evidence="3" id="KW-1185">Reference proteome</keyword>
<dbReference type="HOGENOM" id="CLU_476578_0_0_1"/>
<protein>
    <recommendedName>
        <fullName evidence="4">CCHC-type domain-containing protein</fullName>
    </recommendedName>
</protein>
<evidence type="ECO:0000313" key="2">
    <source>
        <dbReference type="EMBL" id="KIN08495.1"/>
    </source>
</evidence>
<reference evidence="3" key="2">
    <citation type="submission" date="2015-01" db="EMBL/GenBank/DDBJ databases">
        <title>Evolutionary Origins and Diversification of the Mycorrhizal Mutualists.</title>
        <authorList>
            <consortium name="DOE Joint Genome Institute"/>
            <consortium name="Mycorrhizal Genomics Consortium"/>
            <person name="Kohler A."/>
            <person name="Kuo A."/>
            <person name="Nagy L.G."/>
            <person name="Floudas D."/>
            <person name="Copeland A."/>
            <person name="Barry K.W."/>
            <person name="Cichocki N."/>
            <person name="Veneault-Fourrey C."/>
            <person name="LaButti K."/>
            <person name="Lindquist E.A."/>
            <person name="Lipzen A."/>
            <person name="Lundell T."/>
            <person name="Morin E."/>
            <person name="Murat C."/>
            <person name="Riley R."/>
            <person name="Ohm R."/>
            <person name="Sun H."/>
            <person name="Tunlid A."/>
            <person name="Henrissat B."/>
            <person name="Grigoriev I.V."/>
            <person name="Hibbett D.S."/>
            <person name="Martin F."/>
        </authorList>
    </citation>
    <scope>NUCLEOTIDE SEQUENCE [LARGE SCALE GENOMIC DNA]</scope>
    <source>
        <strain evidence="3">Zn</strain>
    </source>
</reference>
<feature type="region of interest" description="Disordered" evidence="1">
    <location>
        <begin position="367"/>
        <end position="387"/>
    </location>
</feature>
<evidence type="ECO:0000256" key="1">
    <source>
        <dbReference type="SAM" id="MobiDB-lite"/>
    </source>
</evidence>
<organism evidence="2 3">
    <name type="scientific">Oidiodendron maius (strain Zn)</name>
    <dbReference type="NCBI Taxonomy" id="913774"/>
    <lineage>
        <taxon>Eukaryota</taxon>
        <taxon>Fungi</taxon>
        <taxon>Dikarya</taxon>
        <taxon>Ascomycota</taxon>
        <taxon>Pezizomycotina</taxon>
        <taxon>Leotiomycetes</taxon>
        <taxon>Leotiomycetes incertae sedis</taxon>
        <taxon>Myxotrichaceae</taxon>
        <taxon>Oidiodendron</taxon>
    </lineage>
</organism>
<dbReference type="Gene3D" id="4.10.60.10">
    <property type="entry name" value="Zinc finger, CCHC-type"/>
    <property type="match status" value="1"/>
</dbReference>
<feature type="region of interest" description="Disordered" evidence="1">
    <location>
        <begin position="250"/>
        <end position="294"/>
    </location>
</feature>
<dbReference type="OrthoDB" id="444325at2759"/>
<sequence length="572" mass="63239">MSSSNNSEIEKLSLRPDNMVEDELVQITLTVLTKNIAPTLPEGCAIFIYAQWLDVHRQSPSTLTQDWVSISQQWVHALRSLGFSPTEIILGLDEWKMVTGNFPLPGSGSRSLPSSYEIIMWYGNHAIESYPLAGNSDHLGYCKAYECLFEPSPAGYACTRCGVSGHYLPFCPTNLDPTYDKAPGDTYICTVCHVSGDHYRSLCPHNTDPMSLTQLRRMWLIGAGQAYLACPLPVAKPSAENEHKKMQQALWFDKAPNADNRTFQNGKRGRQMSSTPSRSPNEGSPTPDKKQSLRKRMRRIAVYEDKLAKGKALGSTQIEMIQKKENIRNELKNLDEKDNGIMDKEYGGEHHLNDGLYCPSFSSSGSRGSFNNASIGQPTTSSGVPRVPTYNEFAQKLMECHREEMIAVVNIPKPRATALDKWEFLEAYKQELQHLAARGVDISSDPFLDDNSVSRTLSAAAYSYNPVNHTGDKAAFKAPGAASTEKLPYYETHLAATKTDGSSLLDGSIPDAPSKIFDKVIAPPKHFDKVIAPPKRVPTDITNIPKKLVPKKADDIFIGECGARMTAIPCGF</sequence>
<name>A0A0C3I087_OIDMZ</name>
<feature type="compositionally biased region" description="Polar residues" evidence="1">
    <location>
        <begin position="259"/>
        <end position="284"/>
    </location>
</feature>
<dbReference type="Proteomes" id="UP000054321">
    <property type="component" value="Unassembled WGS sequence"/>
</dbReference>
<evidence type="ECO:0008006" key="4">
    <source>
        <dbReference type="Google" id="ProtNLM"/>
    </source>
</evidence>
<dbReference type="EMBL" id="KN832870">
    <property type="protein sequence ID" value="KIN08495.1"/>
    <property type="molecule type" value="Genomic_DNA"/>
</dbReference>
<gene>
    <name evidence="2" type="ORF">OIDMADRAFT_23286</name>
</gene>
<dbReference type="AlphaFoldDB" id="A0A0C3I087"/>
<accession>A0A0C3I087</accession>
<dbReference type="STRING" id="913774.A0A0C3I087"/>